<accession>A0ABW3AWJ6</accession>
<comment type="caution">
    <text evidence="2">The sequence shown here is derived from an EMBL/GenBank/DDBJ whole genome shotgun (WGS) entry which is preliminary data.</text>
</comment>
<organism evidence="2 3">
    <name type="scientific">Mucilaginibacter litoreus</name>
    <dbReference type="NCBI Taxonomy" id="1048221"/>
    <lineage>
        <taxon>Bacteria</taxon>
        <taxon>Pseudomonadati</taxon>
        <taxon>Bacteroidota</taxon>
        <taxon>Sphingobacteriia</taxon>
        <taxon>Sphingobacteriales</taxon>
        <taxon>Sphingobacteriaceae</taxon>
        <taxon>Mucilaginibacter</taxon>
    </lineage>
</organism>
<evidence type="ECO:0000313" key="3">
    <source>
        <dbReference type="Proteomes" id="UP001597010"/>
    </source>
</evidence>
<gene>
    <name evidence="2" type="ORF">ACFQZX_16505</name>
</gene>
<dbReference type="Proteomes" id="UP001597010">
    <property type="component" value="Unassembled WGS sequence"/>
</dbReference>
<evidence type="ECO:0000256" key="1">
    <source>
        <dbReference type="SAM" id="MobiDB-lite"/>
    </source>
</evidence>
<evidence type="ECO:0008006" key="4">
    <source>
        <dbReference type="Google" id="ProtNLM"/>
    </source>
</evidence>
<dbReference type="RefSeq" id="WP_377117418.1">
    <property type="nucleotide sequence ID" value="NZ_JBHTHZ010000014.1"/>
</dbReference>
<keyword evidence="3" id="KW-1185">Reference proteome</keyword>
<dbReference type="InterPro" id="IPR010921">
    <property type="entry name" value="Trp_repressor/repl_initiator"/>
</dbReference>
<reference evidence="3" key="1">
    <citation type="journal article" date="2019" name="Int. J. Syst. Evol. Microbiol.">
        <title>The Global Catalogue of Microorganisms (GCM) 10K type strain sequencing project: providing services to taxonomists for standard genome sequencing and annotation.</title>
        <authorList>
            <consortium name="The Broad Institute Genomics Platform"/>
            <consortium name="The Broad Institute Genome Sequencing Center for Infectious Disease"/>
            <person name="Wu L."/>
            <person name="Ma J."/>
        </authorList>
    </citation>
    <scope>NUCLEOTIDE SEQUENCE [LARGE SCALE GENOMIC DNA]</scope>
    <source>
        <strain evidence="3">CCUG 61484</strain>
    </source>
</reference>
<proteinExistence type="predicted"/>
<dbReference type="SUPFAM" id="SSF48295">
    <property type="entry name" value="TrpR-like"/>
    <property type="match status" value="1"/>
</dbReference>
<feature type="compositionally biased region" description="Basic residues" evidence="1">
    <location>
        <begin position="48"/>
        <end position="62"/>
    </location>
</feature>
<evidence type="ECO:0000313" key="2">
    <source>
        <dbReference type="EMBL" id="MFD0795225.1"/>
    </source>
</evidence>
<protein>
    <recommendedName>
        <fullName evidence="4">Transposase</fullName>
    </recommendedName>
</protein>
<sequence length="128" mass="14599">MRKEEEKVAIVADYVSGRYTYRSLRDKYGYSVGLIHKWVHQTQQSKPKMSRSKPKPKLSRPKPVKEERAAVLNPDVTADPEVMPSDVAALQEELRKARLHNELLTAMIDIAEDDLGLPIRKKYGAGRL</sequence>
<dbReference type="EMBL" id="JBHTHZ010000014">
    <property type="protein sequence ID" value="MFD0795225.1"/>
    <property type="molecule type" value="Genomic_DNA"/>
</dbReference>
<name>A0ABW3AWJ6_9SPHI</name>
<feature type="region of interest" description="Disordered" evidence="1">
    <location>
        <begin position="41"/>
        <end position="68"/>
    </location>
</feature>